<dbReference type="PANTHER" id="PTHR43217:SF2">
    <property type="entry name" value="SUCCINATE-SEMIALDEHYDE DEHYDROGENASE [NADP(+)]"/>
    <property type="match status" value="1"/>
</dbReference>
<dbReference type="Pfam" id="PF00171">
    <property type="entry name" value="Aldedh"/>
    <property type="match status" value="1"/>
</dbReference>
<dbReference type="EC" id="1.2.1.20" evidence="5"/>
<keyword evidence="2" id="KW-0521">NADP</keyword>
<evidence type="ECO:0000259" key="4">
    <source>
        <dbReference type="Pfam" id="PF00171"/>
    </source>
</evidence>
<feature type="domain" description="Aldehyde dehydrogenase" evidence="4">
    <location>
        <begin position="4"/>
        <end position="453"/>
    </location>
</feature>
<dbReference type="Gene3D" id="3.40.605.10">
    <property type="entry name" value="Aldehyde Dehydrogenase, Chain A, domain 1"/>
    <property type="match status" value="1"/>
</dbReference>
<dbReference type="InterPro" id="IPR016161">
    <property type="entry name" value="Ald_DH/histidinol_DH"/>
</dbReference>
<evidence type="ECO:0000313" key="6">
    <source>
        <dbReference type="Proteomes" id="UP000776164"/>
    </source>
</evidence>
<evidence type="ECO:0000256" key="3">
    <source>
        <dbReference type="ARBA" id="ARBA00023002"/>
    </source>
</evidence>
<proteinExistence type="inferred from homology"/>
<gene>
    <name evidence="5" type="ORF">JOE66_000517</name>
</gene>
<dbReference type="PANTHER" id="PTHR43217">
    <property type="entry name" value="SUCCINATE SEMIALDEHYDE DEHYDROGENASE [NAD(P)+] SAD"/>
    <property type="match status" value="1"/>
</dbReference>
<organism evidence="5 6">
    <name type="scientific">Subtercola frigoramans</name>
    <dbReference type="NCBI Taxonomy" id="120298"/>
    <lineage>
        <taxon>Bacteria</taxon>
        <taxon>Bacillati</taxon>
        <taxon>Actinomycetota</taxon>
        <taxon>Actinomycetes</taxon>
        <taxon>Micrococcales</taxon>
        <taxon>Microbacteriaceae</taxon>
        <taxon>Subtercola</taxon>
    </lineage>
</organism>
<dbReference type="Proteomes" id="UP000776164">
    <property type="component" value="Unassembled WGS sequence"/>
</dbReference>
<dbReference type="InterPro" id="IPR044148">
    <property type="entry name" value="ALDH_GabD1-like"/>
</dbReference>
<dbReference type="EC" id="1.2.1.79" evidence="5"/>
<name>A0ABS2L1E0_9MICO</name>
<evidence type="ECO:0000256" key="2">
    <source>
        <dbReference type="ARBA" id="ARBA00022857"/>
    </source>
</evidence>
<evidence type="ECO:0000256" key="1">
    <source>
        <dbReference type="ARBA" id="ARBA00009986"/>
    </source>
</evidence>
<dbReference type="InterPro" id="IPR016162">
    <property type="entry name" value="Ald_DH_N"/>
</dbReference>
<keyword evidence="3 5" id="KW-0560">Oxidoreductase</keyword>
<sequence>MSHYQSINPATGEVEQQFETLGDLEIEPILAEASHGYRLWRSAPLADRRVIIKRAAELCRERSESLASIVTAEMGKPIVQARGEVSIWASIFDYFADNAEKFLEDERLEIMGGGEAWVRTDSIGVLLGIMPWNFPYYQAARFIAPNLMLGNAIILKHAPNCPRSALAIAEILRDAGVPAGVYTNVFATNDQVATMLADDRIQGVSLTGSERAGSAVGEIAGRHMKKYVLELGGSDPFIVVDPADMKAAAQAAAIGRMTNAGQVCTASKRFIVVESAYDEFVRQFALAIEKYQPGDPLSESTVLGPLSTAVAVDELEGQVADAVEAGATILVAGGRVAGPGNFFKPTVLADVTPEMRAYSEELFGPVAVVYRVADLGEAVALANTSPFGLAASLFGTDDASLRAAAEDLDFGMVWINGISRSAPDLPFGGVKRSGVGRELSRYGMYEFANKKLVRIPA</sequence>
<protein>
    <submittedName>
        <fullName evidence="5">Succinate-semialdehyde dehydrogenase/glutarate-semialdehyde dehydrogenase</fullName>
        <ecNumber evidence="5">1.2.1.16</ecNumber>
        <ecNumber evidence="5">1.2.1.20</ecNumber>
        <ecNumber evidence="5">1.2.1.79</ecNumber>
    </submittedName>
</protein>
<comment type="caution">
    <text evidence="5">The sequence shown here is derived from an EMBL/GenBank/DDBJ whole genome shotgun (WGS) entry which is preliminary data.</text>
</comment>
<dbReference type="InterPro" id="IPR016163">
    <property type="entry name" value="Ald_DH_C"/>
</dbReference>
<reference evidence="5 6" key="1">
    <citation type="submission" date="2021-01" db="EMBL/GenBank/DDBJ databases">
        <title>Sequencing the genomes of 1000 actinobacteria strains.</title>
        <authorList>
            <person name="Klenk H.-P."/>
        </authorList>
    </citation>
    <scope>NUCLEOTIDE SEQUENCE [LARGE SCALE GENOMIC DNA]</scope>
    <source>
        <strain evidence="5 6">DSM 13057</strain>
    </source>
</reference>
<accession>A0ABS2L1E0</accession>
<dbReference type="EMBL" id="JAFBBU010000001">
    <property type="protein sequence ID" value="MBM7470883.1"/>
    <property type="molecule type" value="Genomic_DNA"/>
</dbReference>
<dbReference type="GO" id="GO:0036243">
    <property type="term" value="F:succinate-semialdehyde dehydrogenase (NADP+) activity"/>
    <property type="evidence" value="ECO:0007669"/>
    <property type="project" value="UniProtKB-EC"/>
</dbReference>
<dbReference type="InterPro" id="IPR047110">
    <property type="entry name" value="GABD/Sad-like"/>
</dbReference>
<dbReference type="SUPFAM" id="SSF53720">
    <property type="entry name" value="ALDH-like"/>
    <property type="match status" value="1"/>
</dbReference>
<keyword evidence="6" id="KW-1185">Reference proteome</keyword>
<dbReference type="Gene3D" id="3.40.309.10">
    <property type="entry name" value="Aldehyde Dehydrogenase, Chain A, domain 2"/>
    <property type="match status" value="1"/>
</dbReference>
<dbReference type="CDD" id="cd07100">
    <property type="entry name" value="ALDH_SSADH1_GabD1"/>
    <property type="match status" value="1"/>
</dbReference>
<dbReference type="GO" id="GO:0102810">
    <property type="term" value="F:glutarate-semialdehyde dehydrogenase (NADP+) activity"/>
    <property type="evidence" value="ECO:0007669"/>
    <property type="project" value="UniProtKB-EC"/>
</dbReference>
<comment type="similarity">
    <text evidence="1">Belongs to the aldehyde dehydrogenase family.</text>
</comment>
<evidence type="ECO:0000313" key="5">
    <source>
        <dbReference type="EMBL" id="MBM7470883.1"/>
    </source>
</evidence>
<dbReference type="InterPro" id="IPR015590">
    <property type="entry name" value="Aldehyde_DH_dom"/>
</dbReference>
<dbReference type="EC" id="1.2.1.16" evidence="5"/>